<reference evidence="9 10" key="1">
    <citation type="submission" date="2018-01" db="EMBL/GenBank/DDBJ databases">
        <authorList>
            <person name="Clerissi C."/>
        </authorList>
    </citation>
    <scope>NUCLEOTIDE SEQUENCE [LARGE SCALE GENOMIC DNA]</scope>
    <source>
        <strain evidence="7">Cupriavidus taiwanensis STM 6082</strain>
        <strain evidence="8">Cupriavidus taiwanensis STM 6160</strain>
        <plasmid evidence="9">ii</plasmid>
        <plasmid evidence="8">II</plasmid>
    </source>
</reference>
<sequence>MNRADITAALHARRSVRGFLDTPVQRETVAAILADAARSPSASNTQPWRVYACAGAVRDRLSDALLALHDSDGGGHREEYVYYPPAWREPCLARRRTLGKALYGLLGIPRGDGAGMARQYARNYAFFGAPVGLFFTIERGQGQAAWLDLGMFLHAVMLAALGHGLETCAQQAFARYHRVIRAQLAIPDHEILVCGMSLGHADPAEPANRLRTAREPVEGFACFAGW</sequence>
<dbReference type="SUPFAM" id="SSF55469">
    <property type="entry name" value="FMN-dependent nitroreductase-like"/>
    <property type="match status" value="1"/>
</dbReference>
<organism evidence="8 9">
    <name type="scientific">Cupriavidus neocaledonicus</name>
    <dbReference type="NCBI Taxonomy" id="1040979"/>
    <lineage>
        <taxon>Bacteria</taxon>
        <taxon>Pseudomonadati</taxon>
        <taxon>Pseudomonadota</taxon>
        <taxon>Betaproteobacteria</taxon>
        <taxon>Burkholderiales</taxon>
        <taxon>Burkholderiaceae</taxon>
        <taxon>Cupriavidus</taxon>
    </lineage>
</organism>
<dbReference type="PANTHER" id="PTHR43673:SF2">
    <property type="entry name" value="NITROREDUCTASE"/>
    <property type="match status" value="1"/>
</dbReference>
<keyword evidence="3" id="KW-0285">Flavoprotein</keyword>
<dbReference type="RefSeq" id="WP_018008469.1">
    <property type="nucleotide sequence ID" value="NZ_AQUR01000106.1"/>
</dbReference>
<evidence type="ECO:0000313" key="8">
    <source>
        <dbReference type="EMBL" id="SPD59482.1"/>
    </source>
</evidence>
<evidence type="ECO:0000256" key="2">
    <source>
        <dbReference type="ARBA" id="ARBA00007118"/>
    </source>
</evidence>
<evidence type="ECO:0000256" key="5">
    <source>
        <dbReference type="ARBA" id="ARBA00023002"/>
    </source>
</evidence>
<evidence type="ECO:0000256" key="3">
    <source>
        <dbReference type="ARBA" id="ARBA00022630"/>
    </source>
</evidence>
<dbReference type="InterPro" id="IPR000415">
    <property type="entry name" value="Nitroreductase-like"/>
</dbReference>
<accession>A0A375HNM7</accession>
<dbReference type="InterPro" id="IPR029479">
    <property type="entry name" value="Nitroreductase"/>
</dbReference>
<evidence type="ECO:0000313" key="9">
    <source>
        <dbReference type="Proteomes" id="UP000255168"/>
    </source>
</evidence>
<geneLocation type="plasmid" evidence="9">
    <name>ii</name>
</geneLocation>
<evidence type="ECO:0000259" key="6">
    <source>
        <dbReference type="Pfam" id="PF00881"/>
    </source>
</evidence>
<dbReference type="Proteomes" id="UP000255168">
    <property type="component" value="Plasmid II"/>
</dbReference>
<evidence type="ECO:0000256" key="1">
    <source>
        <dbReference type="ARBA" id="ARBA00001917"/>
    </source>
</evidence>
<evidence type="ECO:0000256" key="4">
    <source>
        <dbReference type="ARBA" id="ARBA00022643"/>
    </source>
</evidence>
<evidence type="ECO:0000313" key="7">
    <source>
        <dbReference type="EMBL" id="SOZ38875.1"/>
    </source>
</evidence>
<dbReference type="PANTHER" id="PTHR43673">
    <property type="entry name" value="NAD(P)H NITROREDUCTASE YDGI-RELATED"/>
    <property type="match status" value="1"/>
</dbReference>
<dbReference type="GO" id="GO:0016491">
    <property type="term" value="F:oxidoreductase activity"/>
    <property type="evidence" value="ECO:0007669"/>
    <property type="project" value="UniProtKB-KW"/>
</dbReference>
<dbReference type="Proteomes" id="UP000256710">
    <property type="component" value="Unassembled WGS sequence"/>
</dbReference>
<dbReference type="EMBL" id="LT984807">
    <property type="protein sequence ID" value="SPD59482.1"/>
    <property type="molecule type" value="Genomic_DNA"/>
</dbReference>
<dbReference type="CDD" id="cd02136">
    <property type="entry name" value="PnbA_NfnB-like"/>
    <property type="match status" value="1"/>
</dbReference>
<comment type="cofactor">
    <cofactor evidence="1">
        <name>FMN</name>
        <dbReference type="ChEBI" id="CHEBI:58210"/>
    </cofactor>
</comment>
<gene>
    <name evidence="7" type="ORF">CBM2605_B130172</name>
    <name evidence="8" type="ORF">CBM2607_MP20134</name>
</gene>
<evidence type="ECO:0000313" key="10">
    <source>
        <dbReference type="Proteomes" id="UP000256710"/>
    </source>
</evidence>
<dbReference type="Pfam" id="PF00881">
    <property type="entry name" value="Nitroreductase"/>
    <property type="match status" value="1"/>
</dbReference>
<comment type="similarity">
    <text evidence="2">Belongs to the nitroreductase family.</text>
</comment>
<geneLocation type="plasmid" evidence="8">
    <name>II</name>
</geneLocation>
<feature type="domain" description="Nitroreductase" evidence="6">
    <location>
        <begin position="12"/>
        <end position="200"/>
    </location>
</feature>
<keyword evidence="5" id="KW-0560">Oxidoreductase</keyword>
<dbReference type="AlphaFoldDB" id="A0A375HNM7"/>
<keyword evidence="4" id="KW-0288">FMN</keyword>
<protein>
    <submittedName>
        <fullName evidence="8">p-nitrobenzoate reductase NfnB</fullName>
    </submittedName>
</protein>
<proteinExistence type="inferred from homology"/>
<name>A0A375HNM7_9BURK</name>
<keyword evidence="10" id="KW-1185">Reference proteome</keyword>
<keyword evidence="8" id="KW-0614">Plasmid</keyword>
<dbReference type="EMBL" id="OFTC01000036">
    <property type="protein sequence ID" value="SOZ38875.1"/>
    <property type="molecule type" value="Genomic_DNA"/>
</dbReference>
<dbReference type="Gene3D" id="3.40.109.10">
    <property type="entry name" value="NADH Oxidase"/>
    <property type="match status" value="1"/>
</dbReference>